<evidence type="ECO:0000313" key="3">
    <source>
        <dbReference type="Proteomes" id="UP001597545"/>
    </source>
</evidence>
<evidence type="ECO:0000313" key="2">
    <source>
        <dbReference type="EMBL" id="MFD2547213.1"/>
    </source>
</evidence>
<sequence>MNISYPFRFFGVISLFSLSAIPASAQDVPTTPSAVEASIGHTKVNAELASKSREWVASLQLADAGKVARLEHVLYTHLMAVRDWHNTHPASTVPAGINPVTGQKLSELDRQIIADSAMPDSVHTQLMDGLRRDLNEGQVAQILDKYTIGKVDFTMKGYAAIVPDLTEKEKTEIRKLLEQAREQAVDYKSMKQISAIFEIYKTKAENYLNNNGRNWRQLFKTYVDARKAEKEAAKKP</sequence>
<feature type="chain" id="PRO_5046991490" evidence="1">
    <location>
        <begin position="26"/>
        <end position="236"/>
    </location>
</feature>
<dbReference type="Pfam" id="PF12875">
    <property type="entry name" value="DUF3826"/>
    <property type="match status" value="1"/>
</dbReference>
<dbReference type="InterPro" id="IPR024284">
    <property type="entry name" value="DUF3826"/>
</dbReference>
<name>A0ABW5KFX0_9SPHI</name>
<protein>
    <submittedName>
        <fullName evidence="2">DUF3826 domain-containing protein</fullName>
    </submittedName>
</protein>
<dbReference type="RefSeq" id="WP_380901751.1">
    <property type="nucleotide sequence ID" value="NZ_JBHUEG010000007.1"/>
</dbReference>
<keyword evidence="3" id="KW-1185">Reference proteome</keyword>
<proteinExistence type="predicted"/>
<comment type="caution">
    <text evidence="2">The sequence shown here is derived from an EMBL/GenBank/DDBJ whole genome shotgun (WGS) entry which is preliminary data.</text>
</comment>
<organism evidence="2 3">
    <name type="scientific">Sphingobacterium suaedae</name>
    <dbReference type="NCBI Taxonomy" id="1686402"/>
    <lineage>
        <taxon>Bacteria</taxon>
        <taxon>Pseudomonadati</taxon>
        <taxon>Bacteroidota</taxon>
        <taxon>Sphingobacteriia</taxon>
        <taxon>Sphingobacteriales</taxon>
        <taxon>Sphingobacteriaceae</taxon>
        <taxon>Sphingobacterium</taxon>
    </lineage>
</organism>
<keyword evidence="1" id="KW-0732">Signal</keyword>
<dbReference type="Proteomes" id="UP001597545">
    <property type="component" value="Unassembled WGS sequence"/>
</dbReference>
<accession>A0ABW5KFX0</accession>
<feature type="signal peptide" evidence="1">
    <location>
        <begin position="1"/>
        <end position="25"/>
    </location>
</feature>
<gene>
    <name evidence="2" type="ORF">ACFSR5_06080</name>
</gene>
<dbReference type="EMBL" id="JBHULR010000003">
    <property type="protein sequence ID" value="MFD2547213.1"/>
    <property type="molecule type" value="Genomic_DNA"/>
</dbReference>
<reference evidence="3" key="1">
    <citation type="journal article" date="2019" name="Int. J. Syst. Evol. Microbiol.">
        <title>The Global Catalogue of Microorganisms (GCM) 10K type strain sequencing project: providing services to taxonomists for standard genome sequencing and annotation.</title>
        <authorList>
            <consortium name="The Broad Institute Genomics Platform"/>
            <consortium name="The Broad Institute Genome Sequencing Center for Infectious Disease"/>
            <person name="Wu L."/>
            <person name="Ma J."/>
        </authorList>
    </citation>
    <scope>NUCLEOTIDE SEQUENCE [LARGE SCALE GENOMIC DNA]</scope>
    <source>
        <strain evidence="3">KCTC 42662</strain>
    </source>
</reference>
<evidence type="ECO:0000256" key="1">
    <source>
        <dbReference type="SAM" id="SignalP"/>
    </source>
</evidence>